<dbReference type="Proteomes" id="UP001055879">
    <property type="component" value="Linkage Group LG01"/>
</dbReference>
<organism evidence="1 2">
    <name type="scientific">Arctium lappa</name>
    <name type="common">Greater burdock</name>
    <name type="synonym">Lappa major</name>
    <dbReference type="NCBI Taxonomy" id="4217"/>
    <lineage>
        <taxon>Eukaryota</taxon>
        <taxon>Viridiplantae</taxon>
        <taxon>Streptophyta</taxon>
        <taxon>Embryophyta</taxon>
        <taxon>Tracheophyta</taxon>
        <taxon>Spermatophyta</taxon>
        <taxon>Magnoliopsida</taxon>
        <taxon>eudicotyledons</taxon>
        <taxon>Gunneridae</taxon>
        <taxon>Pentapetalae</taxon>
        <taxon>asterids</taxon>
        <taxon>campanulids</taxon>
        <taxon>Asterales</taxon>
        <taxon>Asteraceae</taxon>
        <taxon>Carduoideae</taxon>
        <taxon>Cardueae</taxon>
        <taxon>Arctiinae</taxon>
        <taxon>Arctium</taxon>
    </lineage>
</organism>
<evidence type="ECO:0000313" key="2">
    <source>
        <dbReference type="Proteomes" id="UP001055879"/>
    </source>
</evidence>
<protein>
    <submittedName>
        <fullName evidence="1">Uncharacterized protein</fullName>
    </submittedName>
</protein>
<gene>
    <name evidence="1" type="ORF">L6452_00067</name>
</gene>
<accession>A0ACB9FE44</accession>
<reference evidence="1 2" key="2">
    <citation type="journal article" date="2022" name="Mol. Ecol. Resour.">
        <title>The genomes of chicory, endive, great burdock and yacon provide insights into Asteraceae paleo-polyploidization history and plant inulin production.</title>
        <authorList>
            <person name="Fan W."/>
            <person name="Wang S."/>
            <person name="Wang H."/>
            <person name="Wang A."/>
            <person name="Jiang F."/>
            <person name="Liu H."/>
            <person name="Zhao H."/>
            <person name="Xu D."/>
            <person name="Zhang Y."/>
        </authorList>
    </citation>
    <scope>NUCLEOTIDE SEQUENCE [LARGE SCALE GENOMIC DNA]</scope>
    <source>
        <strain evidence="2">cv. Niubang</strain>
    </source>
</reference>
<keyword evidence="2" id="KW-1185">Reference proteome</keyword>
<dbReference type="EMBL" id="CM042047">
    <property type="protein sequence ID" value="KAI3768971.1"/>
    <property type="molecule type" value="Genomic_DNA"/>
</dbReference>
<sequence length="325" mass="36669">MADFEPPSFSLGLDCDDSDRQISSVTQDPDPSSSNQLSIPAATLKDDDFETLIVSDSEPDYPDPHPNRLRHLFTVSANTKLELHSSSVVDDKNVDTFSSRNNMRTDEQNRKQIVSNGHESVLTSCNNLVLPKLNISPLGKFQLIDSDTDDPSVIDAKNWQCNAHCYYFHDDSRIQELVRKRLPNFSPLGNRDLNHHHLCTSTIDYMGQFSHGERSDRNIRDKKSSSSRKISKRSKIEEGSHSQGWVNPKLGFDKGLTKGATKRKVRVGRRTAGHWLTDPVGKKVYVSKMGEELSGKLHTDSTERRVEQGLKGQKRGNLLLRSRNE</sequence>
<proteinExistence type="predicted"/>
<name>A0ACB9FE44_ARCLA</name>
<evidence type="ECO:0000313" key="1">
    <source>
        <dbReference type="EMBL" id="KAI3768971.1"/>
    </source>
</evidence>
<reference evidence="2" key="1">
    <citation type="journal article" date="2022" name="Mol. Ecol. Resour.">
        <title>The genomes of chicory, endive, great burdock and yacon provide insights into Asteraceae palaeo-polyploidization history and plant inulin production.</title>
        <authorList>
            <person name="Fan W."/>
            <person name="Wang S."/>
            <person name="Wang H."/>
            <person name="Wang A."/>
            <person name="Jiang F."/>
            <person name="Liu H."/>
            <person name="Zhao H."/>
            <person name="Xu D."/>
            <person name="Zhang Y."/>
        </authorList>
    </citation>
    <scope>NUCLEOTIDE SEQUENCE [LARGE SCALE GENOMIC DNA]</scope>
    <source>
        <strain evidence="2">cv. Niubang</strain>
    </source>
</reference>
<comment type="caution">
    <text evidence="1">The sequence shown here is derived from an EMBL/GenBank/DDBJ whole genome shotgun (WGS) entry which is preliminary data.</text>
</comment>